<dbReference type="Gene3D" id="3.90.980.10">
    <property type="entry name" value="DNA primase, catalytic core, N-terminal domain"/>
    <property type="match status" value="1"/>
</dbReference>
<accession>A0A9E7PN22</accession>
<dbReference type="GO" id="GO:0006269">
    <property type="term" value="P:DNA replication, synthesis of primer"/>
    <property type="evidence" value="ECO:0007669"/>
    <property type="project" value="TreeGrafter"/>
</dbReference>
<feature type="domain" description="DNA primase DNAG catalytic core N-terminal" evidence="1">
    <location>
        <begin position="17"/>
        <end position="122"/>
    </location>
</feature>
<organism evidence="3 4">
    <name type="scientific">Methanoplanus endosymbiosus</name>
    <dbReference type="NCBI Taxonomy" id="33865"/>
    <lineage>
        <taxon>Archaea</taxon>
        <taxon>Methanobacteriati</taxon>
        <taxon>Methanobacteriota</taxon>
        <taxon>Stenosarchaea group</taxon>
        <taxon>Methanomicrobia</taxon>
        <taxon>Methanomicrobiales</taxon>
        <taxon>Methanomicrobiaceae</taxon>
        <taxon>Methanoplanus</taxon>
    </lineage>
</organism>
<dbReference type="PANTHER" id="PTHR30313">
    <property type="entry name" value="DNA PRIMASE"/>
    <property type="match status" value="1"/>
</dbReference>
<evidence type="ECO:0000259" key="1">
    <source>
        <dbReference type="Pfam" id="PF08275"/>
    </source>
</evidence>
<dbReference type="PANTHER" id="PTHR30313:SF2">
    <property type="entry name" value="DNA PRIMASE"/>
    <property type="match status" value="1"/>
</dbReference>
<dbReference type="Proteomes" id="UP001060368">
    <property type="component" value="Chromosome"/>
</dbReference>
<feature type="domain" description="Toprim" evidence="2">
    <location>
        <begin position="148"/>
        <end position="248"/>
    </location>
</feature>
<dbReference type="InterPro" id="IPR006171">
    <property type="entry name" value="TOPRIM_dom"/>
</dbReference>
<evidence type="ECO:0000259" key="2">
    <source>
        <dbReference type="Pfam" id="PF13362"/>
    </source>
</evidence>
<dbReference type="InterPro" id="IPR034154">
    <property type="entry name" value="TOPRIM_DnaG/twinkle"/>
</dbReference>
<sequence>MNSEIRNILEDVCNFYEQNLNTDQLKFLNSRYGLNSDFVHKMRIGYAPEFSNSTLSHLMAQGHDISDIFESGLVSRYDNKVVEAFKGRLMFPYLDCGQKPLYFIGRATEQTPHMPDKLPPKYKKLKVTETGPTELIFGSWSIINGKPLVITEGVTDCLIVLQEGYPSISPVTTRFKKQKIEDVALECGRAGPVYLINDNEESEAGLQGAAKTATTLLQSGITEVFICEIPRPEGIEKVDLNDYLRSGGDIQPLIDGATPGAEHPRVKQEYVNQRMAGITRLRSSLSKTRWQKSGREKNSSVIDAKKLKMCMPNVSQYAGIPPGCRGVHPVYGSSTGQNFAVSDDGETYTSFHGGAQKGRGGDIFKLVALEQGYLNDEDMPLRGEAFLKTIRYCKDNWG</sequence>
<dbReference type="AlphaFoldDB" id="A0A9E7PN22"/>
<dbReference type="Pfam" id="PF13362">
    <property type="entry name" value="Toprim_3"/>
    <property type="match status" value="1"/>
</dbReference>
<dbReference type="RefSeq" id="WP_257743402.1">
    <property type="nucleotide sequence ID" value="NZ_CP096115.1"/>
</dbReference>
<dbReference type="InterPro" id="IPR013264">
    <property type="entry name" value="DNAG_N"/>
</dbReference>
<proteinExistence type="predicted"/>
<dbReference type="CDD" id="cd01029">
    <property type="entry name" value="TOPRIM_primases"/>
    <property type="match status" value="1"/>
</dbReference>
<dbReference type="InterPro" id="IPR037068">
    <property type="entry name" value="DNA_primase_core_N_sf"/>
</dbReference>
<name>A0A9E7PN22_9EURY</name>
<dbReference type="EMBL" id="CP096115">
    <property type="protein sequence ID" value="UUX93263.1"/>
    <property type="molecule type" value="Genomic_DNA"/>
</dbReference>
<reference evidence="3" key="1">
    <citation type="submission" date="2022-04" db="EMBL/GenBank/DDBJ databases">
        <title>Complete genome of Methanoplanus endosymbiosus DSM 3599.</title>
        <authorList>
            <person name="Chen S.-C."/>
            <person name="You Y.-T."/>
            <person name="Zhou Y.-Z."/>
            <person name="Lai M.-C."/>
        </authorList>
    </citation>
    <scope>NUCLEOTIDE SEQUENCE</scope>
    <source>
        <strain evidence="3">DSM 3599</strain>
    </source>
</reference>
<evidence type="ECO:0000313" key="4">
    <source>
        <dbReference type="Proteomes" id="UP001060368"/>
    </source>
</evidence>
<evidence type="ECO:0000313" key="3">
    <source>
        <dbReference type="EMBL" id="UUX93263.1"/>
    </source>
</evidence>
<dbReference type="GeneID" id="74306794"/>
<gene>
    <name evidence="3" type="ORF">L6E24_03820</name>
</gene>
<dbReference type="InterPro" id="IPR050219">
    <property type="entry name" value="DnaG_primase"/>
</dbReference>
<keyword evidence="4" id="KW-1185">Reference proteome</keyword>
<dbReference type="Pfam" id="PF08275">
    <property type="entry name" value="DNAG_N"/>
    <property type="match status" value="1"/>
</dbReference>
<protein>
    <submittedName>
        <fullName evidence="3">Toprim domain-containing protein</fullName>
    </submittedName>
</protein>
<dbReference type="SUPFAM" id="SSF56731">
    <property type="entry name" value="DNA primase core"/>
    <property type="match status" value="1"/>
</dbReference>
<dbReference type="GO" id="GO:0005737">
    <property type="term" value="C:cytoplasm"/>
    <property type="evidence" value="ECO:0007669"/>
    <property type="project" value="TreeGrafter"/>
</dbReference>
<dbReference type="Gene3D" id="3.40.1360.10">
    <property type="match status" value="1"/>
</dbReference>
<dbReference type="KEGG" id="mend:L6E24_03820"/>